<dbReference type="GO" id="GO:0003677">
    <property type="term" value="F:DNA binding"/>
    <property type="evidence" value="ECO:0007669"/>
    <property type="project" value="UniProtKB-KW"/>
</dbReference>
<dbReference type="GeneID" id="89972467"/>
<evidence type="ECO:0008006" key="10">
    <source>
        <dbReference type="Google" id="ProtNLM"/>
    </source>
</evidence>
<keyword evidence="6" id="KW-0539">Nucleus</keyword>
<dbReference type="RefSeq" id="XP_064704405.1">
    <property type="nucleotide sequence ID" value="XM_064847866.1"/>
</dbReference>
<dbReference type="EMBL" id="JAVRRD010000019">
    <property type="protein sequence ID" value="KAK5049360.1"/>
    <property type="molecule type" value="Genomic_DNA"/>
</dbReference>
<evidence type="ECO:0000256" key="7">
    <source>
        <dbReference type="SAM" id="MobiDB-lite"/>
    </source>
</evidence>
<accession>A0AAV9N488</accession>
<evidence type="ECO:0000256" key="3">
    <source>
        <dbReference type="ARBA" id="ARBA00023015"/>
    </source>
</evidence>
<evidence type="ECO:0000313" key="9">
    <source>
        <dbReference type="Proteomes" id="UP001358417"/>
    </source>
</evidence>
<evidence type="ECO:0000256" key="4">
    <source>
        <dbReference type="ARBA" id="ARBA00023125"/>
    </source>
</evidence>
<evidence type="ECO:0000256" key="2">
    <source>
        <dbReference type="ARBA" id="ARBA00022833"/>
    </source>
</evidence>
<reference evidence="8 9" key="1">
    <citation type="submission" date="2023-08" db="EMBL/GenBank/DDBJ databases">
        <title>Black Yeasts Isolated from many extreme environments.</title>
        <authorList>
            <person name="Coleine C."/>
            <person name="Stajich J.E."/>
            <person name="Selbmann L."/>
        </authorList>
    </citation>
    <scope>NUCLEOTIDE SEQUENCE [LARGE SCALE GENOMIC DNA]</scope>
    <source>
        <strain evidence="8 9">CCFEE 5792</strain>
    </source>
</reference>
<keyword evidence="4" id="KW-0238">DNA-binding</keyword>
<dbReference type="InterPro" id="IPR052360">
    <property type="entry name" value="Transcr_Regulatory_Proteins"/>
</dbReference>
<dbReference type="PANTHER" id="PTHR36206">
    <property type="entry name" value="ASPERCRYPTIN BIOSYNTHESIS CLUSTER-SPECIFIC TRANSCRIPTION REGULATOR ATNN-RELATED"/>
    <property type="match status" value="1"/>
</dbReference>
<dbReference type="AlphaFoldDB" id="A0AAV9N488"/>
<evidence type="ECO:0000256" key="6">
    <source>
        <dbReference type="ARBA" id="ARBA00023242"/>
    </source>
</evidence>
<organism evidence="8 9">
    <name type="scientific">Exophiala bonariae</name>
    <dbReference type="NCBI Taxonomy" id="1690606"/>
    <lineage>
        <taxon>Eukaryota</taxon>
        <taxon>Fungi</taxon>
        <taxon>Dikarya</taxon>
        <taxon>Ascomycota</taxon>
        <taxon>Pezizomycotina</taxon>
        <taxon>Eurotiomycetes</taxon>
        <taxon>Chaetothyriomycetidae</taxon>
        <taxon>Chaetothyriales</taxon>
        <taxon>Herpotrichiellaceae</taxon>
        <taxon>Exophiala</taxon>
    </lineage>
</organism>
<protein>
    <recommendedName>
        <fullName evidence="10">Transcription factor domain-containing protein</fullName>
    </recommendedName>
</protein>
<proteinExistence type="predicted"/>
<sequence>MEKGRDHNENPQVAENHSHCPPPTTINIWRQERWGLNHHGLTGHNLDPLMILPSIGSKEADAITFFEFVSIENLNHYQPSQSWRNMMMFFSQTVPSVRHAALALALLHRDFTDRGSPSSLHPPQSFGDYPPGHLPLVHYNRAIELLLDHDTGDNPERTAITLLVCYLLTCFDHLAGNYVQAIKHLRGGVDISCKMNNSILDKEDPDYDATHSSVSTVINQVTRQIRRLDLQAVTFLVDWIPTDTHDTIMSQSSPSDDVFQTLDQAADCLQILVNEVLRLHNTGQQFNGTSEMSASLFISRPIVLRQLEVWLNRFQNMVPRDTSHENDTDTGRLISLLRLKYGVAWIHLSSFGPGKEMEYDSFLTDFQQCASLADGIATAHERHPGSLKPTFTPEIGIVPMLYLIAVKCRHPVVRRQALGTLRRHPIREAVWDSICVARVVERVIDIEESGSQQAEQIALGQRIETLSWIHVENLPNPPRVDITYVFCGRGETHTESLKI</sequence>
<keyword evidence="3" id="KW-0805">Transcription regulation</keyword>
<gene>
    <name evidence="8" type="ORF">LTR84_004289</name>
</gene>
<feature type="region of interest" description="Disordered" evidence="7">
    <location>
        <begin position="1"/>
        <end position="24"/>
    </location>
</feature>
<name>A0AAV9N488_9EURO</name>
<keyword evidence="2" id="KW-0862">Zinc</keyword>
<evidence type="ECO:0000313" key="8">
    <source>
        <dbReference type="EMBL" id="KAK5049360.1"/>
    </source>
</evidence>
<dbReference type="Proteomes" id="UP001358417">
    <property type="component" value="Unassembled WGS sequence"/>
</dbReference>
<evidence type="ECO:0000256" key="5">
    <source>
        <dbReference type="ARBA" id="ARBA00023163"/>
    </source>
</evidence>
<dbReference type="GO" id="GO:0046872">
    <property type="term" value="F:metal ion binding"/>
    <property type="evidence" value="ECO:0007669"/>
    <property type="project" value="UniProtKB-KW"/>
</dbReference>
<keyword evidence="5" id="KW-0804">Transcription</keyword>
<evidence type="ECO:0000256" key="1">
    <source>
        <dbReference type="ARBA" id="ARBA00022723"/>
    </source>
</evidence>
<dbReference type="PANTHER" id="PTHR36206:SF12">
    <property type="entry name" value="ASPERCRYPTIN BIOSYNTHESIS CLUSTER-SPECIFIC TRANSCRIPTION REGULATOR ATNN-RELATED"/>
    <property type="match status" value="1"/>
</dbReference>
<keyword evidence="9" id="KW-1185">Reference proteome</keyword>
<keyword evidence="1" id="KW-0479">Metal-binding</keyword>
<comment type="caution">
    <text evidence="8">The sequence shown here is derived from an EMBL/GenBank/DDBJ whole genome shotgun (WGS) entry which is preliminary data.</text>
</comment>